<dbReference type="CTD" id="93081"/>
<dbReference type="GeneID" id="108430478"/>
<evidence type="ECO:0000259" key="1">
    <source>
        <dbReference type="Pfam" id="PF20408"/>
    </source>
</evidence>
<evidence type="ECO:0000313" key="3">
    <source>
        <dbReference type="Proteomes" id="UP001501920"/>
    </source>
</evidence>
<dbReference type="PANTHER" id="PTHR13136:SF11">
    <property type="entry name" value="TESTIS-EXPRESSED PROTEIN 30"/>
    <property type="match status" value="1"/>
</dbReference>
<proteinExistence type="predicted"/>
<dbReference type="OMA" id="EVFWLQG"/>
<dbReference type="AlphaFoldDB" id="A0A3B4EIY8"/>
<dbReference type="Pfam" id="PF20408">
    <property type="entry name" value="Abhydrolase_11"/>
    <property type="match status" value="1"/>
</dbReference>
<keyword evidence="3" id="KW-1185">Reference proteome</keyword>
<evidence type="ECO:0000313" key="2">
    <source>
        <dbReference type="Ensembl" id="ENSPNAP00000035181.1"/>
    </source>
</evidence>
<reference evidence="2" key="2">
    <citation type="submission" date="2025-08" db="UniProtKB">
        <authorList>
            <consortium name="Ensembl"/>
        </authorList>
    </citation>
    <scope>IDENTIFICATION</scope>
</reference>
<dbReference type="InterPro" id="IPR026555">
    <property type="entry name" value="NSL3/Tex30"/>
</dbReference>
<dbReference type="OrthoDB" id="6415022at2759"/>
<dbReference type="Proteomes" id="UP001501920">
    <property type="component" value="Chromosome 6"/>
</dbReference>
<dbReference type="PANTHER" id="PTHR13136">
    <property type="entry name" value="TESTIS DEVELOPMENT PROTEIN PRTD"/>
    <property type="match status" value="1"/>
</dbReference>
<protein>
    <recommendedName>
        <fullName evidence="1">KANL3/Tex30 alpha/beta hydrolase-like domain-containing protein</fullName>
    </recommendedName>
</protein>
<sequence length="255" mass="27661">MTQHTWKLRFRCRTHPLPLDGGATCSGASLKMVAVSEEKVTIPFGTKVLDGVLTVPEVEAVRTGLILTHGAGGDMNLKALRSLASCTAASGVLCLRFTCKSLNFTYRVRAFQAAVDYMKTLERFTLSNVFLAGRSMGARAAVALGRQMCAAEEGAIQGLVCVSFPLHPPGQRHRHVKRSEDLTALSHVPVLFVSGTADNMCERKLLEGVVEQMESSSSVHWVDGGSHGLAVKGRMEESVLEEVNSKIITWILEHV</sequence>
<dbReference type="InterPro" id="IPR046879">
    <property type="entry name" value="KANL3/Tex30_Abhydrolase"/>
</dbReference>
<dbReference type="InterPro" id="IPR029058">
    <property type="entry name" value="AB_hydrolase_fold"/>
</dbReference>
<feature type="domain" description="KANL3/Tex30 alpha/beta hydrolase-like" evidence="1">
    <location>
        <begin position="63"/>
        <end position="250"/>
    </location>
</feature>
<gene>
    <name evidence="2" type="primary">TEX30</name>
</gene>
<dbReference type="GeneTree" id="ENSGT00940000163874"/>
<dbReference type="Gene3D" id="3.40.50.1820">
    <property type="entry name" value="alpha/beta hydrolase"/>
    <property type="match status" value="1"/>
</dbReference>
<reference evidence="2" key="3">
    <citation type="submission" date="2025-09" db="UniProtKB">
        <authorList>
            <consortium name="Ensembl"/>
        </authorList>
    </citation>
    <scope>IDENTIFICATION</scope>
</reference>
<dbReference type="SUPFAM" id="SSF53474">
    <property type="entry name" value="alpha/beta-Hydrolases"/>
    <property type="match status" value="1"/>
</dbReference>
<organism evidence="2 3">
    <name type="scientific">Pygocentrus nattereri</name>
    <name type="common">Red-bellied piranha</name>
    <dbReference type="NCBI Taxonomy" id="42514"/>
    <lineage>
        <taxon>Eukaryota</taxon>
        <taxon>Metazoa</taxon>
        <taxon>Chordata</taxon>
        <taxon>Craniata</taxon>
        <taxon>Vertebrata</taxon>
        <taxon>Euteleostomi</taxon>
        <taxon>Actinopterygii</taxon>
        <taxon>Neopterygii</taxon>
        <taxon>Teleostei</taxon>
        <taxon>Ostariophysi</taxon>
        <taxon>Characiformes</taxon>
        <taxon>Characoidei</taxon>
        <taxon>Pygocentrus</taxon>
    </lineage>
</organism>
<reference evidence="2 3" key="1">
    <citation type="submission" date="2020-10" db="EMBL/GenBank/DDBJ databases">
        <title>Pygocentrus nattereri (red-bellied piranha) genome, fPygNat1, primary haplotype.</title>
        <authorList>
            <person name="Myers G."/>
            <person name="Meyer A."/>
            <person name="Karagic N."/>
            <person name="Pippel M."/>
            <person name="Winkler S."/>
            <person name="Tracey A."/>
            <person name="Wood J."/>
            <person name="Formenti G."/>
            <person name="Howe K."/>
            <person name="Fedrigo O."/>
            <person name="Jarvis E.D."/>
        </authorList>
    </citation>
    <scope>NUCLEOTIDE SEQUENCE [LARGE SCALE GENOMIC DNA]</scope>
</reference>
<dbReference type="RefSeq" id="XP_017558472.1">
    <property type="nucleotide sequence ID" value="XM_017702983.2"/>
</dbReference>
<name>A0A3B4EIY8_PYGNA</name>
<dbReference type="Ensembl" id="ENSPNAT00000027845.2">
    <property type="protein sequence ID" value="ENSPNAP00000035181.1"/>
    <property type="gene ID" value="ENSPNAG00000024991.2"/>
</dbReference>
<accession>A0A3B4EIY8</accession>
<dbReference type="STRING" id="42514.ENSPNAP00000035181"/>